<feature type="transmembrane region" description="Helical" evidence="2">
    <location>
        <begin position="187"/>
        <end position="210"/>
    </location>
</feature>
<gene>
    <name evidence="3" type="ORF">J2S42_008396</name>
</gene>
<dbReference type="EMBL" id="JAUSUZ010000002">
    <property type="protein sequence ID" value="MDQ0371648.1"/>
    <property type="molecule type" value="Genomic_DNA"/>
</dbReference>
<protein>
    <submittedName>
        <fullName evidence="3">Membrane protein</fullName>
    </submittedName>
</protein>
<keyword evidence="4" id="KW-1185">Reference proteome</keyword>
<dbReference type="RefSeq" id="WP_307249416.1">
    <property type="nucleotide sequence ID" value="NZ_JAUSUZ010000002.1"/>
</dbReference>
<feature type="compositionally biased region" description="Low complexity" evidence="1">
    <location>
        <begin position="349"/>
        <end position="364"/>
    </location>
</feature>
<dbReference type="Proteomes" id="UP001240236">
    <property type="component" value="Unassembled WGS sequence"/>
</dbReference>
<feature type="region of interest" description="Disordered" evidence="1">
    <location>
        <begin position="323"/>
        <end position="364"/>
    </location>
</feature>
<reference evidence="3 4" key="1">
    <citation type="submission" date="2023-07" db="EMBL/GenBank/DDBJ databases">
        <title>Sequencing the genomes of 1000 actinobacteria strains.</title>
        <authorList>
            <person name="Klenk H.-P."/>
        </authorList>
    </citation>
    <scope>NUCLEOTIDE SEQUENCE [LARGE SCALE GENOMIC DNA]</scope>
    <source>
        <strain evidence="3 4">DSM 44709</strain>
    </source>
</reference>
<dbReference type="AlphaFoldDB" id="A0AAE3W869"/>
<sequence>MSFRLPRRQRPSGDPAAIRNALALQRELTAIQRQDEHARAVDATRHEIASASLDEQRAAARHARIQRAREAAARAGLADLYRHAERDGEYARIRSAIHGSAEMRALRINRVRAWSLLILIPVFAVFAGWSTVNVHAGVAHLLHAESGSAMWWAAWFVEPGLATLVAGLIIVKAVLHSSGGHTDWKASAAEGAALGASVLLSAFGAGTFALSAVGEMFTHSIGAIFAALTVFLIGLIESYVSAADPWKGAPRLADLQLGVMRTPPSPVTVTATVTPPPVVTAPVVTDAIGGDAVTVTPAIESDASPATVTDAPGDAVTPAVTATATPAEATPSPAPSPTPRRTPSPRPRPAAAAKTVTAQSSVTVTADQARALSRDLVEQARAGMTDEQVEQYAEQRAQAVLAEDGTKVDGMREYWLTCVALGIEPKGTRMAKAVSGAESKGRTLAKKWNDDLAIGEAEHVLTSALERIAAERAGDGDE</sequence>
<keyword evidence="2" id="KW-0812">Transmembrane</keyword>
<proteinExistence type="predicted"/>
<keyword evidence="2" id="KW-0472">Membrane</keyword>
<evidence type="ECO:0000313" key="4">
    <source>
        <dbReference type="Proteomes" id="UP001240236"/>
    </source>
</evidence>
<feature type="compositionally biased region" description="Pro residues" evidence="1">
    <location>
        <begin position="332"/>
        <end position="348"/>
    </location>
</feature>
<evidence type="ECO:0000256" key="2">
    <source>
        <dbReference type="SAM" id="Phobius"/>
    </source>
</evidence>
<feature type="transmembrane region" description="Helical" evidence="2">
    <location>
        <begin position="216"/>
        <end position="236"/>
    </location>
</feature>
<comment type="caution">
    <text evidence="3">The sequence shown here is derived from an EMBL/GenBank/DDBJ whole genome shotgun (WGS) entry which is preliminary data.</text>
</comment>
<feature type="transmembrane region" description="Helical" evidence="2">
    <location>
        <begin position="152"/>
        <end position="175"/>
    </location>
</feature>
<organism evidence="3 4">
    <name type="scientific">Catenuloplanes indicus</name>
    <dbReference type="NCBI Taxonomy" id="137267"/>
    <lineage>
        <taxon>Bacteria</taxon>
        <taxon>Bacillati</taxon>
        <taxon>Actinomycetota</taxon>
        <taxon>Actinomycetes</taxon>
        <taxon>Micromonosporales</taxon>
        <taxon>Micromonosporaceae</taxon>
        <taxon>Catenuloplanes</taxon>
    </lineage>
</organism>
<feature type="transmembrane region" description="Helical" evidence="2">
    <location>
        <begin position="113"/>
        <end position="132"/>
    </location>
</feature>
<name>A0AAE3W869_9ACTN</name>
<keyword evidence="2" id="KW-1133">Transmembrane helix</keyword>
<accession>A0AAE3W869</accession>
<evidence type="ECO:0000313" key="3">
    <source>
        <dbReference type="EMBL" id="MDQ0371648.1"/>
    </source>
</evidence>
<evidence type="ECO:0000256" key="1">
    <source>
        <dbReference type="SAM" id="MobiDB-lite"/>
    </source>
</evidence>